<evidence type="ECO:0000313" key="2">
    <source>
        <dbReference type="EMBL" id="EEW36473.1"/>
    </source>
</evidence>
<dbReference type="EMBL" id="ACKZ01000029">
    <property type="protein sequence ID" value="EEW36473.1"/>
    <property type="molecule type" value="Genomic_DNA"/>
</dbReference>
<proteinExistence type="predicted"/>
<dbReference type="eggNOG" id="COG2608">
    <property type="taxonomic scope" value="Bacteria"/>
</dbReference>
<gene>
    <name evidence="2" type="primary">copZ</name>
    <name evidence="2" type="ORF">HMPREF0444_1821</name>
</gene>
<comment type="caution">
    <text evidence="2">The sequence shown here is derived from an EMBL/GenBank/DDBJ whole genome shotgun (WGS) entry which is preliminary data.</text>
</comment>
<dbReference type="HOGENOM" id="CLU_134973_6_1_9"/>
<sequence>MMKKEYNLEGIKCAGCANTVKERFSSVPGVTNVEVSLENKVATVEGDASVDALQASLEGTKYSIQK</sequence>
<dbReference type="STRING" id="638301.HMPREF0444_1821"/>
<dbReference type="Pfam" id="PF00403">
    <property type="entry name" value="HMA"/>
    <property type="match status" value="1"/>
</dbReference>
<reference evidence="2 3" key="1">
    <citation type="submission" date="2009-08" db="EMBL/GenBank/DDBJ databases">
        <authorList>
            <person name="Muzny D."/>
            <person name="Qin X."/>
            <person name="Deng J."/>
            <person name="Jiang H."/>
            <person name="Liu Y."/>
            <person name="Qu J."/>
            <person name="Song X.-Z."/>
            <person name="Zhang L."/>
            <person name="Thornton R."/>
            <person name="Coyle M."/>
            <person name="Francisco L."/>
            <person name="Jackson L."/>
            <person name="Javaid M."/>
            <person name="Korchina V."/>
            <person name="Kovar C."/>
            <person name="Mata R."/>
            <person name="Mathew T."/>
            <person name="Ngo R."/>
            <person name="Nguyen L."/>
            <person name="Nguyen N."/>
            <person name="Okwuonu G."/>
            <person name="Ongeri F."/>
            <person name="Pham C."/>
            <person name="Simmons D."/>
            <person name="Wilczek-Boney K."/>
            <person name="Hale W."/>
            <person name="Jakkamsetti A."/>
            <person name="Pham P."/>
            <person name="Ruth R."/>
            <person name="San Lucas F."/>
            <person name="Warren J."/>
            <person name="Zhang J."/>
            <person name="Zhao Z."/>
            <person name="Zhou C."/>
            <person name="Zhu D."/>
            <person name="Lee S."/>
            <person name="Bess C."/>
            <person name="Blankenburg K."/>
            <person name="Forbes L."/>
            <person name="Fu Q."/>
            <person name="Gubbala S."/>
            <person name="Hirani K."/>
            <person name="Jayaseelan J.C."/>
            <person name="Lara F."/>
            <person name="Munidasa M."/>
            <person name="Palculict T."/>
            <person name="Patil S."/>
            <person name="Pu L.-L."/>
            <person name="Saada N."/>
            <person name="Tang L."/>
            <person name="Weissenberger G."/>
            <person name="Zhu Y."/>
            <person name="Hemphill L."/>
            <person name="Shang Y."/>
            <person name="Youmans B."/>
            <person name="Ayvaz T."/>
            <person name="Ross M."/>
            <person name="Santibanez J."/>
            <person name="Aqrawi P."/>
            <person name="Gross S."/>
            <person name="Joshi V."/>
            <person name="Fowler G."/>
            <person name="Nazareth L."/>
            <person name="Reid J."/>
            <person name="Worley K."/>
            <person name="Petrosino J."/>
            <person name="Highlander S."/>
            <person name="Gibbs R."/>
        </authorList>
    </citation>
    <scope>NUCLEOTIDE SEQUENCE [LARGE SCALE GENOMIC DNA]</scope>
    <source>
        <strain evidence="2 3">ATCC 49175</strain>
    </source>
</reference>
<dbReference type="EC" id="3.6.3.4" evidence="2"/>
<dbReference type="AlphaFoldDB" id="C8NIS6"/>
<protein>
    <submittedName>
        <fullName evidence="2">Heavy metal-associated domain protein</fullName>
        <ecNumber evidence="2">3.6.3.4</ecNumber>
    </submittedName>
</protein>
<name>C8NIS6_9LACT</name>
<keyword evidence="3" id="KW-1185">Reference proteome</keyword>
<dbReference type="PROSITE" id="PS50846">
    <property type="entry name" value="HMA_2"/>
    <property type="match status" value="1"/>
</dbReference>
<dbReference type="Gene3D" id="3.30.70.100">
    <property type="match status" value="1"/>
</dbReference>
<keyword evidence="2" id="KW-0378">Hydrolase</keyword>
<dbReference type="Proteomes" id="UP000005926">
    <property type="component" value="Unassembled WGS sequence"/>
</dbReference>
<dbReference type="SUPFAM" id="SSF55008">
    <property type="entry name" value="HMA, heavy metal-associated domain"/>
    <property type="match status" value="1"/>
</dbReference>
<dbReference type="GO" id="GO:0016787">
    <property type="term" value="F:hydrolase activity"/>
    <property type="evidence" value="ECO:0007669"/>
    <property type="project" value="UniProtKB-KW"/>
</dbReference>
<evidence type="ECO:0000313" key="3">
    <source>
        <dbReference type="Proteomes" id="UP000005926"/>
    </source>
</evidence>
<dbReference type="CDD" id="cd00371">
    <property type="entry name" value="HMA"/>
    <property type="match status" value="1"/>
</dbReference>
<evidence type="ECO:0000259" key="1">
    <source>
        <dbReference type="PROSITE" id="PS50846"/>
    </source>
</evidence>
<organism evidence="2 3">
    <name type="scientific">Granulicatella adiacens ATCC 49175</name>
    <dbReference type="NCBI Taxonomy" id="638301"/>
    <lineage>
        <taxon>Bacteria</taxon>
        <taxon>Bacillati</taxon>
        <taxon>Bacillota</taxon>
        <taxon>Bacilli</taxon>
        <taxon>Lactobacillales</taxon>
        <taxon>Carnobacteriaceae</taxon>
        <taxon>Granulicatella</taxon>
    </lineage>
</organism>
<dbReference type="InterPro" id="IPR006121">
    <property type="entry name" value="HMA_dom"/>
</dbReference>
<feature type="domain" description="HMA" evidence="1">
    <location>
        <begin position="2"/>
        <end position="65"/>
    </location>
</feature>
<accession>C8NIS6</accession>
<dbReference type="InterPro" id="IPR036163">
    <property type="entry name" value="HMA_dom_sf"/>
</dbReference>
<dbReference type="GO" id="GO:0046872">
    <property type="term" value="F:metal ion binding"/>
    <property type="evidence" value="ECO:0007669"/>
    <property type="project" value="InterPro"/>
</dbReference>